<keyword evidence="1" id="KW-0472">Membrane</keyword>
<dbReference type="Proteomes" id="UP000008068">
    <property type="component" value="Unassembled WGS sequence"/>
</dbReference>
<dbReference type="HOGENOM" id="CLU_2673317_0_0_1"/>
<keyword evidence="1" id="KW-0812">Transmembrane</keyword>
<protein>
    <submittedName>
        <fullName evidence="2">Uncharacterized protein</fullName>
    </submittedName>
</protein>
<organism evidence="3">
    <name type="scientific">Caenorhabditis brenneri</name>
    <name type="common">Nematode worm</name>
    <dbReference type="NCBI Taxonomy" id="135651"/>
    <lineage>
        <taxon>Eukaryota</taxon>
        <taxon>Metazoa</taxon>
        <taxon>Ecdysozoa</taxon>
        <taxon>Nematoda</taxon>
        <taxon>Chromadorea</taxon>
        <taxon>Rhabditida</taxon>
        <taxon>Rhabditina</taxon>
        <taxon>Rhabditomorpha</taxon>
        <taxon>Rhabditoidea</taxon>
        <taxon>Rhabditidae</taxon>
        <taxon>Peloderinae</taxon>
        <taxon>Caenorhabditis</taxon>
    </lineage>
</organism>
<dbReference type="InParanoid" id="G0NFY4"/>
<name>G0NFY4_CAEBE</name>
<evidence type="ECO:0000256" key="1">
    <source>
        <dbReference type="SAM" id="Phobius"/>
    </source>
</evidence>
<keyword evidence="3" id="KW-1185">Reference proteome</keyword>
<proteinExistence type="predicted"/>
<reference evidence="3" key="1">
    <citation type="submission" date="2011-07" db="EMBL/GenBank/DDBJ databases">
        <authorList>
            <consortium name="Caenorhabditis brenneri Sequencing and Analysis Consortium"/>
            <person name="Wilson R.K."/>
        </authorList>
    </citation>
    <scope>NUCLEOTIDE SEQUENCE [LARGE SCALE GENOMIC DNA]</scope>
    <source>
        <strain evidence="3">PB2801</strain>
    </source>
</reference>
<sequence length="75" mass="8620">MKKEKDAESICSSENLSELIAALKFNHEEKTIMSKPKARFDYFTYSVVIILLCLFVGGLIVNMNHLNTIMEDMYV</sequence>
<dbReference type="EMBL" id="GL379878">
    <property type="protein sequence ID" value="EGT59838.1"/>
    <property type="molecule type" value="Genomic_DNA"/>
</dbReference>
<accession>G0NFY4</accession>
<evidence type="ECO:0000313" key="3">
    <source>
        <dbReference type="Proteomes" id="UP000008068"/>
    </source>
</evidence>
<keyword evidence="1" id="KW-1133">Transmembrane helix</keyword>
<dbReference type="AlphaFoldDB" id="G0NFY4"/>
<evidence type="ECO:0000313" key="2">
    <source>
        <dbReference type="EMBL" id="EGT59838.1"/>
    </source>
</evidence>
<gene>
    <name evidence="2" type="ORF">CAEBREN_00521</name>
</gene>
<feature type="transmembrane region" description="Helical" evidence="1">
    <location>
        <begin position="42"/>
        <end position="61"/>
    </location>
</feature>